<protein>
    <submittedName>
        <fullName evidence="2">Uncharacterized protein</fullName>
    </submittedName>
</protein>
<proteinExistence type="predicted"/>
<evidence type="ECO:0000313" key="1">
    <source>
        <dbReference type="EMBL" id="CAB4261664.1"/>
    </source>
</evidence>
<dbReference type="EMBL" id="CAEKDK010000001">
    <property type="protein sequence ID" value="CAB4261664.1"/>
    <property type="molecule type" value="Genomic_DNA"/>
</dbReference>
<evidence type="ECO:0000313" key="4">
    <source>
        <dbReference type="Proteomes" id="UP000507245"/>
    </source>
</evidence>
<dbReference type="EMBL" id="CAEKKB010000001">
    <property type="protein sequence ID" value="CAB4292182.1"/>
    <property type="molecule type" value="Genomic_DNA"/>
</dbReference>
<keyword evidence="4" id="KW-1185">Reference proteome</keyword>
<organism evidence="2 4">
    <name type="scientific">Prunus armeniaca</name>
    <name type="common">Apricot</name>
    <name type="synonym">Armeniaca vulgaris</name>
    <dbReference type="NCBI Taxonomy" id="36596"/>
    <lineage>
        <taxon>Eukaryota</taxon>
        <taxon>Viridiplantae</taxon>
        <taxon>Streptophyta</taxon>
        <taxon>Embryophyta</taxon>
        <taxon>Tracheophyta</taxon>
        <taxon>Spermatophyta</taxon>
        <taxon>Magnoliopsida</taxon>
        <taxon>eudicotyledons</taxon>
        <taxon>Gunneridae</taxon>
        <taxon>Pentapetalae</taxon>
        <taxon>rosids</taxon>
        <taxon>fabids</taxon>
        <taxon>Rosales</taxon>
        <taxon>Rosaceae</taxon>
        <taxon>Amygdaloideae</taxon>
        <taxon>Amygdaleae</taxon>
        <taxon>Prunus</taxon>
    </lineage>
</organism>
<accession>A0A6J5VWC7</accession>
<reference evidence="2 3" key="2">
    <citation type="submission" date="2020-05" db="EMBL/GenBank/DDBJ databases">
        <authorList>
            <person name="Campoy J."/>
            <person name="Schneeberger K."/>
            <person name="Spophaly S."/>
        </authorList>
    </citation>
    <scope>NUCLEOTIDE SEQUENCE [LARGE SCALE GENOMIC DNA]</scope>
    <source>
        <strain evidence="2">PruArmRojPasFocal</strain>
    </source>
</reference>
<sequence>MTSNQGQTNFGNQGQSGFTGLEKLLESIQDQKNFGNQGYSGFRDGDDEINPKFTGIWGGNDQIKATGSHQLRGFPNSNSNSNNRFDVGESRLAKIKAKISVEDFDYLKGFANSDKIIDEKDPRLVKIRAKISAEDVDYLKGLANKRFGGNNTGFASGRTASFHGARPRSFNCWAPPGGFDNNVTIGGCVFL</sequence>
<dbReference type="Proteomes" id="UP000507245">
    <property type="component" value="Unassembled WGS sequence"/>
</dbReference>
<evidence type="ECO:0000313" key="2">
    <source>
        <dbReference type="EMBL" id="CAB4292182.1"/>
    </source>
</evidence>
<reference evidence="4" key="1">
    <citation type="journal article" date="2020" name="Genome Biol.">
        <title>Gamete binning: chromosome-level and haplotype-resolved genome assembly enabled by high-throughput single-cell sequencing of gamete genomes.</title>
        <authorList>
            <person name="Campoy J.A."/>
            <person name="Sun H."/>
            <person name="Goel M."/>
            <person name="Jiao W.-B."/>
            <person name="Folz-Donahue K."/>
            <person name="Wang N."/>
            <person name="Rubio M."/>
            <person name="Liu C."/>
            <person name="Kukat C."/>
            <person name="Ruiz D."/>
            <person name="Huettel B."/>
            <person name="Schneeberger K."/>
        </authorList>
    </citation>
    <scope>NUCLEOTIDE SEQUENCE [LARGE SCALE GENOMIC DNA]</scope>
    <source>
        <strain evidence="4">cv. Rojo Pasion</strain>
    </source>
</reference>
<dbReference type="Proteomes" id="UP000507222">
    <property type="component" value="Unassembled WGS sequence"/>
</dbReference>
<dbReference type="AlphaFoldDB" id="A0A6J5VWC7"/>
<gene>
    <name evidence="1" type="ORF">CURHAP_LOCUS467</name>
    <name evidence="2" type="ORF">ORAREDHAP_LOCUS337</name>
</gene>
<evidence type="ECO:0000313" key="3">
    <source>
        <dbReference type="Proteomes" id="UP000507222"/>
    </source>
</evidence>
<name>A0A6J5VWC7_PRUAR</name>